<reference evidence="2" key="1">
    <citation type="submission" date="2016-10" db="EMBL/GenBank/DDBJ databases">
        <authorList>
            <person name="Varghese N."/>
        </authorList>
    </citation>
    <scope>NUCLEOTIDE SEQUENCE [LARGE SCALE GENOMIC DNA]</scope>
    <source>
        <strain evidence="2">Nsp8</strain>
    </source>
</reference>
<dbReference type="AlphaFoldDB" id="A0A1I4YF55"/>
<sequence length="287" mass="32202">MTGSLLICRSFAWTLALVFFATAVSGCVSFKEIKAFASVSANAASHDALTRNYIEAPDRRKQYQPEKFHGELEAQKARREAQRASLDLLQQTVTDYMQALEGLATGDIRPYDKSLTNLSSDLNDATLLDRNEKEAVEALSTILARTVTATYRLHELKKIVEESNQPLLDIISATRKIVKKGIAPDLQVESTLVERYYDNFMLAPDNPPEPVAMALAKEVRAEALGRLENRLRSIQAYGVVLEKIAGGHQYLYDHRDMIGDDEFGRQLKQYTGELRAAYKSLLDISRE</sequence>
<dbReference type="EMBL" id="FOVJ01000001">
    <property type="protein sequence ID" value="SFN36637.1"/>
    <property type="molecule type" value="Genomic_DNA"/>
</dbReference>
<evidence type="ECO:0000313" key="2">
    <source>
        <dbReference type="Proteomes" id="UP000183107"/>
    </source>
</evidence>
<name>A0A1I4YF55_9PROT</name>
<keyword evidence="2" id="KW-1185">Reference proteome</keyword>
<accession>A0A1I4YF55</accession>
<proteinExistence type="predicted"/>
<dbReference type="OrthoDB" id="8558002at2"/>
<gene>
    <name evidence="1" type="ORF">SAMN05216386_0668</name>
</gene>
<organism evidence="1 2">
    <name type="scientific">Nitrosospira briensis</name>
    <dbReference type="NCBI Taxonomy" id="35799"/>
    <lineage>
        <taxon>Bacteria</taxon>
        <taxon>Pseudomonadati</taxon>
        <taxon>Pseudomonadota</taxon>
        <taxon>Betaproteobacteria</taxon>
        <taxon>Nitrosomonadales</taxon>
        <taxon>Nitrosomonadaceae</taxon>
        <taxon>Nitrosospira</taxon>
    </lineage>
</organism>
<dbReference type="Proteomes" id="UP000183107">
    <property type="component" value="Unassembled WGS sequence"/>
</dbReference>
<evidence type="ECO:0000313" key="1">
    <source>
        <dbReference type="EMBL" id="SFN36637.1"/>
    </source>
</evidence>
<dbReference type="RefSeq" id="WP_074794565.1">
    <property type="nucleotide sequence ID" value="NZ_FOVJ01000001.1"/>
</dbReference>
<protein>
    <submittedName>
        <fullName evidence="1">Uncharacterized protein</fullName>
    </submittedName>
</protein>